<dbReference type="InterPro" id="IPR020568">
    <property type="entry name" value="Ribosomal_Su5_D2-typ_SF"/>
</dbReference>
<organism evidence="10 11">
    <name type="scientific">Colobus angolensis palliatus</name>
    <name type="common">Peters' Angolan colobus</name>
    <dbReference type="NCBI Taxonomy" id="336983"/>
    <lineage>
        <taxon>Eukaryota</taxon>
        <taxon>Metazoa</taxon>
        <taxon>Chordata</taxon>
        <taxon>Craniata</taxon>
        <taxon>Vertebrata</taxon>
        <taxon>Euteleostomi</taxon>
        <taxon>Mammalia</taxon>
        <taxon>Eutheria</taxon>
        <taxon>Euarchontoglires</taxon>
        <taxon>Primates</taxon>
        <taxon>Haplorrhini</taxon>
        <taxon>Catarrhini</taxon>
        <taxon>Cercopithecidae</taxon>
        <taxon>Colobinae</taxon>
        <taxon>Colobus</taxon>
    </lineage>
</organism>
<evidence type="ECO:0000256" key="8">
    <source>
        <dbReference type="RuleBase" id="RU003823"/>
    </source>
</evidence>
<evidence type="ECO:0000256" key="3">
    <source>
        <dbReference type="ARBA" id="ARBA00023274"/>
    </source>
</evidence>
<keyword evidence="2 7" id="KW-0689">Ribosomal protein</keyword>
<dbReference type="PANTHER" id="PTHR13718">
    <property type="entry name" value="RIBOSOMAL S SUBUNIT"/>
    <property type="match status" value="1"/>
</dbReference>
<dbReference type="GO" id="GO:0006412">
    <property type="term" value="P:translation"/>
    <property type="evidence" value="ECO:0007669"/>
    <property type="project" value="InterPro"/>
</dbReference>
<dbReference type="OMA" id="PERRGYW"/>
<evidence type="ECO:0000256" key="7">
    <source>
        <dbReference type="PROSITE-ProRule" id="PRU00268"/>
    </source>
</evidence>
<reference evidence="10" key="1">
    <citation type="submission" date="2025-08" db="UniProtKB">
        <authorList>
            <consortium name="Ensembl"/>
        </authorList>
    </citation>
    <scope>IDENTIFICATION</scope>
</reference>
<evidence type="ECO:0000256" key="6">
    <source>
        <dbReference type="ARBA" id="ARBA00046587"/>
    </source>
</evidence>
<feature type="domain" description="S5 DRBM" evidence="9">
    <location>
        <begin position="1"/>
        <end position="56"/>
    </location>
</feature>
<dbReference type="GO" id="GO:0022627">
    <property type="term" value="C:cytosolic small ribosomal subunit"/>
    <property type="evidence" value="ECO:0007669"/>
    <property type="project" value="TreeGrafter"/>
</dbReference>
<keyword evidence="11" id="KW-1185">Reference proteome</keyword>
<dbReference type="FunFam" id="3.30.230.10:FF:000004">
    <property type="entry name" value="40S ribosomal protein S2"/>
    <property type="match status" value="1"/>
</dbReference>
<dbReference type="SUPFAM" id="SSF54768">
    <property type="entry name" value="dsRNA-binding domain-like"/>
    <property type="match status" value="1"/>
</dbReference>
<dbReference type="PROSITE" id="PS50881">
    <property type="entry name" value="S5_DSRBD"/>
    <property type="match status" value="1"/>
</dbReference>
<dbReference type="STRING" id="336983.ENSCANP00000013225"/>
<reference evidence="10" key="2">
    <citation type="submission" date="2025-09" db="UniProtKB">
        <authorList>
            <consortium name="Ensembl"/>
        </authorList>
    </citation>
    <scope>IDENTIFICATION</scope>
</reference>
<name>A0A2K5I9B4_COLAP</name>
<comment type="subunit">
    <text evidence="6">Component of the small ribosomal subunit. Interacts with zinc finger protein ZNF277 (via zinc-finger domains); the interaction is direct; the interaction is extra-ribosomal. Interaction with ZNF277 competes with the binding of RPS2 to protein arginine methyltransferase PRMT3.</text>
</comment>
<accession>A0A2K5I9B4</accession>
<dbReference type="Pfam" id="PF03719">
    <property type="entry name" value="Ribosomal_S5_C"/>
    <property type="match status" value="1"/>
</dbReference>
<evidence type="ECO:0000256" key="1">
    <source>
        <dbReference type="ARBA" id="ARBA00008945"/>
    </source>
</evidence>
<dbReference type="AlphaFoldDB" id="A0A2K5I9B4"/>
<dbReference type="Gene3D" id="3.30.230.10">
    <property type="match status" value="1"/>
</dbReference>
<sequence>MPVQKQTRAGQRTRFKAFVAIGDYNGHVRLGVKCSKEVATAICGAIILVKLSIVPESRGYWGNKIGKPHTVPCKVTGRCGSVLVHLIPAPRGTGIVSARVPKKLLMMAGIDDCYTSARATFDAISKTYSYLTPDLWKGTVFTKSPYQEFTDHLVKTHTRVSVQRTQAPAVATT</sequence>
<dbReference type="InterPro" id="IPR005324">
    <property type="entry name" value="Ribosomal_uS5_C"/>
</dbReference>
<evidence type="ECO:0000259" key="9">
    <source>
        <dbReference type="PROSITE" id="PS50881"/>
    </source>
</evidence>
<dbReference type="PANTHER" id="PTHR13718:SF120">
    <property type="entry name" value="40S RIBOSOMAL PROTEIN S2"/>
    <property type="match status" value="1"/>
</dbReference>
<keyword evidence="3 7" id="KW-0687">Ribonucleoprotein</keyword>
<evidence type="ECO:0000313" key="11">
    <source>
        <dbReference type="Proteomes" id="UP000233080"/>
    </source>
</evidence>
<dbReference type="Pfam" id="PF00333">
    <property type="entry name" value="Ribosomal_S5"/>
    <property type="match status" value="1"/>
</dbReference>
<protein>
    <recommendedName>
        <fullName evidence="4">Small ribosomal subunit protein uS5</fullName>
    </recommendedName>
    <alternativeName>
        <fullName evidence="5">40S ribosomal protein S2</fullName>
    </alternativeName>
</protein>
<proteinExistence type="inferred from homology"/>
<evidence type="ECO:0000256" key="2">
    <source>
        <dbReference type="ARBA" id="ARBA00022980"/>
    </source>
</evidence>
<dbReference type="GO" id="GO:0003735">
    <property type="term" value="F:structural constituent of ribosome"/>
    <property type="evidence" value="ECO:0007669"/>
    <property type="project" value="UniProtKB-UniRule"/>
</dbReference>
<evidence type="ECO:0000256" key="5">
    <source>
        <dbReference type="ARBA" id="ARBA00035407"/>
    </source>
</evidence>
<dbReference type="InterPro" id="IPR013810">
    <property type="entry name" value="Ribosomal_uS5_N"/>
</dbReference>
<dbReference type="InterPro" id="IPR000851">
    <property type="entry name" value="Ribosomal_uS5"/>
</dbReference>
<dbReference type="Proteomes" id="UP000233080">
    <property type="component" value="Unassembled WGS sequence"/>
</dbReference>
<dbReference type="GO" id="GO:0003723">
    <property type="term" value="F:RNA binding"/>
    <property type="evidence" value="ECO:0007669"/>
    <property type="project" value="InterPro"/>
</dbReference>
<evidence type="ECO:0000256" key="4">
    <source>
        <dbReference type="ARBA" id="ARBA00035255"/>
    </source>
</evidence>
<comment type="similarity">
    <text evidence="1 8">Belongs to the universal ribosomal protein uS5 family.</text>
</comment>
<dbReference type="InterPro" id="IPR014721">
    <property type="entry name" value="Ribsml_uS5_D2-typ_fold_subgr"/>
</dbReference>
<dbReference type="Gene3D" id="3.30.160.20">
    <property type="match status" value="1"/>
</dbReference>
<dbReference type="FunFam" id="3.30.160.20:FF:000133">
    <property type="entry name" value="40S ribosomal protein S2"/>
    <property type="match status" value="1"/>
</dbReference>
<evidence type="ECO:0000313" key="10">
    <source>
        <dbReference type="Ensembl" id="ENSCANP00000013225.1"/>
    </source>
</evidence>
<dbReference type="SUPFAM" id="SSF54211">
    <property type="entry name" value="Ribosomal protein S5 domain 2-like"/>
    <property type="match status" value="1"/>
</dbReference>
<dbReference type="Ensembl" id="ENSCANT00000036138.1">
    <property type="protein sequence ID" value="ENSCANP00000013225.1"/>
    <property type="gene ID" value="ENSCANG00000030049.1"/>
</dbReference>